<protein>
    <recommendedName>
        <fullName evidence="10">Sister chromatid cohesion protein Ctf8</fullName>
    </recommendedName>
</protein>
<reference evidence="8" key="1">
    <citation type="journal article" date="2020" name="Stud. Mycol.">
        <title>101 Dothideomycetes genomes: a test case for predicting lifestyles and emergence of pathogens.</title>
        <authorList>
            <person name="Haridas S."/>
            <person name="Albert R."/>
            <person name="Binder M."/>
            <person name="Bloem J."/>
            <person name="Labutti K."/>
            <person name="Salamov A."/>
            <person name="Andreopoulos B."/>
            <person name="Baker S."/>
            <person name="Barry K."/>
            <person name="Bills G."/>
            <person name="Bluhm B."/>
            <person name="Cannon C."/>
            <person name="Castanera R."/>
            <person name="Culley D."/>
            <person name="Daum C."/>
            <person name="Ezra D."/>
            <person name="Gonzalez J."/>
            <person name="Henrissat B."/>
            <person name="Kuo A."/>
            <person name="Liang C."/>
            <person name="Lipzen A."/>
            <person name="Lutzoni F."/>
            <person name="Magnuson J."/>
            <person name="Mondo S."/>
            <person name="Nolan M."/>
            <person name="Ohm R."/>
            <person name="Pangilinan J."/>
            <person name="Park H.-J."/>
            <person name="Ramirez L."/>
            <person name="Alfaro M."/>
            <person name="Sun H."/>
            <person name="Tritt A."/>
            <person name="Yoshinaga Y."/>
            <person name="Zwiers L.-H."/>
            <person name="Turgeon B."/>
            <person name="Goodwin S."/>
            <person name="Spatafora J."/>
            <person name="Crous P."/>
            <person name="Grigoriev I."/>
        </authorList>
    </citation>
    <scope>NUCLEOTIDE SEQUENCE</scope>
    <source>
        <strain evidence="8">CBS 113979</strain>
    </source>
</reference>
<dbReference type="InterPro" id="IPR018607">
    <property type="entry name" value="Ctf8"/>
</dbReference>
<feature type="compositionally biased region" description="Gly residues" evidence="7">
    <location>
        <begin position="160"/>
        <end position="175"/>
    </location>
</feature>
<evidence type="ECO:0000256" key="7">
    <source>
        <dbReference type="SAM" id="MobiDB-lite"/>
    </source>
</evidence>
<organism evidence="8 9">
    <name type="scientific">Aulographum hederae CBS 113979</name>
    <dbReference type="NCBI Taxonomy" id="1176131"/>
    <lineage>
        <taxon>Eukaryota</taxon>
        <taxon>Fungi</taxon>
        <taxon>Dikarya</taxon>
        <taxon>Ascomycota</taxon>
        <taxon>Pezizomycotina</taxon>
        <taxon>Dothideomycetes</taxon>
        <taxon>Pleosporomycetidae</taxon>
        <taxon>Aulographales</taxon>
        <taxon>Aulographaceae</taxon>
    </lineage>
</organism>
<evidence type="ECO:0000256" key="5">
    <source>
        <dbReference type="ARBA" id="ARBA00023306"/>
    </source>
</evidence>
<dbReference type="GO" id="GO:0003677">
    <property type="term" value="F:DNA binding"/>
    <property type="evidence" value="ECO:0007669"/>
    <property type="project" value="UniProtKB-KW"/>
</dbReference>
<sequence length="213" mass="22172">MASMKISLPPHLTANQSTPSHPGPSHPSPKNPLPHLLHTPSGLAILEIQGTINAPHPQNSPPPPPPPSSTSTQTQTHVGKLVFPGYFLTSAGYGGGNGGGEEWMKRVYLYVGKHQRMLGEVKRLEVPLGVLRRRSLAGGEGEGAGAGESEGGVRSDEGSGKGGGDGYQAGNGEGQGEGEGEGEGEELEIVEVVRYKILFSGRPEPVGEDEMEG</sequence>
<dbReference type="GO" id="GO:0031390">
    <property type="term" value="C:Ctf18 RFC-like complex"/>
    <property type="evidence" value="ECO:0007669"/>
    <property type="project" value="InterPro"/>
</dbReference>
<dbReference type="PANTHER" id="PTHR28605:SF1">
    <property type="entry name" value="CHROMOSOME TRANSMISSION FIDELITY FACTOR 8"/>
    <property type="match status" value="1"/>
</dbReference>
<dbReference type="AlphaFoldDB" id="A0A6G1HDV1"/>
<keyword evidence="3" id="KW-0238">DNA-binding</keyword>
<evidence type="ECO:0008006" key="10">
    <source>
        <dbReference type="Google" id="ProtNLM"/>
    </source>
</evidence>
<name>A0A6G1HDV1_9PEZI</name>
<dbReference type="GO" id="GO:0007064">
    <property type="term" value="P:mitotic sister chromatid cohesion"/>
    <property type="evidence" value="ECO:0007669"/>
    <property type="project" value="InterPro"/>
</dbReference>
<evidence type="ECO:0000313" key="8">
    <source>
        <dbReference type="EMBL" id="KAF1991416.1"/>
    </source>
</evidence>
<accession>A0A6G1HDV1</accession>
<feature type="region of interest" description="Disordered" evidence="7">
    <location>
        <begin position="1"/>
        <end position="38"/>
    </location>
</feature>
<evidence type="ECO:0000256" key="2">
    <source>
        <dbReference type="ARBA" id="ARBA00022705"/>
    </source>
</evidence>
<evidence type="ECO:0000256" key="1">
    <source>
        <dbReference type="ARBA" id="ARBA00004123"/>
    </source>
</evidence>
<feature type="region of interest" description="Disordered" evidence="7">
    <location>
        <begin position="52"/>
        <end position="75"/>
    </location>
</feature>
<keyword evidence="5" id="KW-0131">Cell cycle</keyword>
<keyword evidence="9" id="KW-1185">Reference proteome</keyword>
<dbReference type="Proteomes" id="UP000800041">
    <property type="component" value="Unassembled WGS sequence"/>
</dbReference>
<keyword evidence="4" id="KW-0539">Nucleus</keyword>
<feature type="compositionally biased region" description="Pro residues" evidence="7">
    <location>
        <begin position="58"/>
        <end position="68"/>
    </location>
</feature>
<dbReference type="PANTHER" id="PTHR28605">
    <property type="entry name" value="CTF8, CHROMOSOME TRANSMISSION FIDELITY FACTOR 8 HOMOLOG (S. CEREVISIAE)"/>
    <property type="match status" value="1"/>
</dbReference>
<evidence type="ECO:0000256" key="3">
    <source>
        <dbReference type="ARBA" id="ARBA00023125"/>
    </source>
</evidence>
<evidence type="ECO:0000256" key="6">
    <source>
        <dbReference type="ARBA" id="ARBA00038447"/>
    </source>
</evidence>
<dbReference type="Pfam" id="PF09696">
    <property type="entry name" value="Ctf8"/>
    <property type="match status" value="1"/>
</dbReference>
<feature type="compositionally biased region" description="Gly residues" evidence="7">
    <location>
        <begin position="138"/>
        <end position="150"/>
    </location>
</feature>
<proteinExistence type="inferred from homology"/>
<dbReference type="OrthoDB" id="121932at2759"/>
<dbReference type="EMBL" id="ML977139">
    <property type="protein sequence ID" value="KAF1991416.1"/>
    <property type="molecule type" value="Genomic_DNA"/>
</dbReference>
<evidence type="ECO:0000313" key="9">
    <source>
        <dbReference type="Proteomes" id="UP000800041"/>
    </source>
</evidence>
<feature type="region of interest" description="Disordered" evidence="7">
    <location>
        <begin position="137"/>
        <end position="186"/>
    </location>
</feature>
<evidence type="ECO:0000256" key="4">
    <source>
        <dbReference type="ARBA" id="ARBA00023242"/>
    </source>
</evidence>
<comment type="similarity">
    <text evidence="6">Belongs to the CTF8 family.</text>
</comment>
<feature type="compositionally biased region" description="Pro residues" evidence="7">
    <location>
        <begin position="21"/>
        <end position="32"/>
    </location>
</feature>
<gene>
    <name evidence="8" type="ORF">K402DRAFT_400158</name>
</gene>
<dbReference type="GO" id="GO:0006260">
    <property type="term" value="P:DNA replication"/>
    <property type="evidence" value="ECO:0007669"/>
    <property type="project" value="UniProtKB-KW"/>
</dbReference>
<comment type="subcellular location">
    <subcellularLocation>
        <location evidence="1">Nucleus</location>
    </subcellularLocation>
</comment>
<keyword evidence="2" id="KW-0235">DNA replication</keyword>
<feature type="compositionally biased region" description="Acidic residues" evidence="7">
    <location>
        <begin position="176"/>
        <end position="186"/>
    </location>
</feature>